<sequence>MGPDLADKRWIIAKGVLFLILALFSAALQLLAELPTWQEAVLLLICVWSACRFYYFLFHVLHAYVGIPRAGILDLLRYLWERR</sequence>
<gene>
    <name evidence="2" type="ORF">ACFQY0_11685</name>
</gene>
<name>A0ABW2L8P3_9BACT</name>
<proteinExistence type="predicted"/>
<protein>
    <submittedName>
        <fullName evidence="2">Uncharacterized protein</fullName>
    </submittedName>
</protein>
<keyword evidence="3" id="KW-1185">Reference proteome</keyword>
<keyword evidence="1" id="KW-1133">Transmembrane helix</keyword>
<dbReference type="EMBL" id="JBHTBS010000005">
    <property type="protein sequence ID" value="MFC7337841.1"/>
    <property type="molecule type" value="Genomic_DNA"/>
</dbReference>
<feature type="transmembrane region" description="Helical" evidence="1">
    <location>
        <begin position="39"/>
        <end position="57"/>
    </location>
</feature>
<comment type="caution">
    <text evidence="2">The sequence shown here is derived from an EMBL/GenBank/DDBJ whole genome shotgun (WGS) entry which is preliminary data.</text>
</comment>
<evidence type="ECO:0000313" key="3">
    <source>
        <dbReference type="Proteomes" id="UP001596472"/>
    </source>
</evidence>
<dbReference type="Proteomes" id="UP001596472">
    <property type="component" value="Unassembled WGS sequence"/>
</dbReference>
<organism evidence="2 3">
    <name type="scientific">Haloferula chungangensis</name>
    <dbReference type="NCBI Taxonomy" id="1048331"/>
    <lineage>
        <taxon>Bacteria</taxon>
        <taxon>Pseudomonadati</taxon>
        <taxon>Verrucomicrobiota</taxon>
        <taxon>Verrucomicrobiia</taxon>
        <taxon>Verrucomicrobiales</taxon>
        <taxon>Verrucomicrobiaceae</taxon>
        <taxon>Haloferula</taxon>
    </lineage>
</organism>
<evidence type="ECO:0000313" key="2">
    <source>
        <dbReference type="EMBL" id="MFC7337841.1"/>
    </source>
</evidence>
<feature type="transmembrane region" description="Helical" evidence="1">
    <location>
        <begin position="12"/>
        <end position="32"/>
    </location>
</feature>
<evidence type="ECO:0000256" key="1">
    <source>
        <dbReference type="SAM" id="Phobius"/>
    </source>
</evidence>
<keyword evidence="1" id="KW-0472">Membrane</keyword>
<reference evidence="3" key="1">
    <citation type="journal article" date="2019" name="Int. J. Syst. Evol. Microbiol.">
        <title>The Global Catalogue of Microorganisms (GCM) 10K type strain sequencing project: providing services to taxonomists for standard genome sequencing and annotation.</title>
        <authorList>
            <consortium name="The Broad Institute Genomics Platform"/>
            <consortium name="The Broad Institute Genome Sequencing Center for Infectious Disease"/>
            <person name="Wu L."/>
            <person name="Ma J."/>
        </authorList>
    </citation>
    <scope>NUCLEOTIDE SEQUENCE [LARGE SCALE GENOMIC DNA]</scope>
    <source>
        <strain evidence="3">CGMCC 4.1467</strain>
    </source>
</reference>
<accession>A0ABW2L8P3</accession>
<keyword evidence="1" id="KW-0812">Transmembrane</keyword>
<dbReference type="RefSeq" id="WP_379712518.1">
    <property type="nucleotide sequence ID" value="NZ_JBHTBS010000005.1"/>
</dbReference>